<sequence length="74" mass="8336">MSFRYFTPYSIASSSVRILVPLKGVQITPKFYVVLTFSSNKTRGRNGEGKEYNINECTAIYQLEHNVSSNVVPS</sequence>
<keyword evidence="2" id="KW-1185">Reference proteome</keyword>
<proteinExistence type="predicted"/>
<comment type="caution">
    <text evidence="1">The sequence shown here is derived from an EMBL/GenBank/DDBJ whole genome shotgun (WGS) entry which is preliminary data.</text>
</comment>
<organism evidence="1 2">
    <name type="scientific">Vespula squamosa</name>
    <name type="common">Southern yellow jacket</name>
    <name type="synonym">Wasp</name>
    <dbReference type="NCBI Taxonomy" id="30214"/>
    <lineage>
        <taxon>Eukaryota</taxon>
        <taxon>Metazoa</taxon>
        <taxon>Ecdysozoa</taxon>
        <taxon>Arthropoda</taxon>
        <taxon>Hexapoda</taxon>
        <taxon>Insecta</taxon>
        <taxon>Pterygota</taxon>
        <taxon>Neoptera</taxon>
        <taxon>Endopterygota</taxon>
        <taxon>Hymenoptera</taxon>
        <taxon>Apocrita</taxon>
        <taxon>Aculeata</taxon>
        <taxon>Vespoidea</taxon>
        <taxon>Vespidae</taxon>
        <taxon>Vespinae</taxon>
        <taxon>Vespula</taxon>
    </lineage>
</organism>
<accession>A0ABD2C7F1</accession>
<evidence type="ECO:0000313" key="2">
    <source>
        <dbReference type="Proteomes" id="UP001607302"/>
    </source>
</evidence>
<reference evidence="1 2" key="1">
    <citation type="journal article" date="2024" name="Ann. Entomol. Soc. Am.">
        <title>Genomic analyses of the southern and eastern yellowjacket wasps (Hymenoptera: Vespidae) reveal evolutionary signatures of social life.</title>
        <authorList>
            <person name="Catto M.A."/>
            <person name="Caine P.B."/>
            <person name="Orr S.E."/>
            <person name="Hunt B.G."/>
            <person name="Goodisman M.A.D."/>
        </authorList>
    </citation>
    <scope>NUCLEOTIDE SEQUENCE [LARGE SCALE GENOMIC DNA]</scope>
    <source>
        <strain evidence="1">233</strain>
        <tissue evidence="1">Head and thorax</tissue>
    </source>
</reference>
<gene>
    <name evidence="1" type="ORF">V1478_001120</name>
</gene>
<dbReference type="Proteomes" id="UP001607302">
    <property type="component" value="Unassembled WGS sequence"/>
</dbReference>
<evidence type="ECO:0000313" key="1">
    <source>
        <dbReference type="EMBL" id="KAL2740979.1"/>
    </source>
</evidence>
<name>A0ABD2C7F1_VESSQ</name>
<dbReference type="EMBL" id="JAUDFV010000020">
    <property type="protein sequence ID" value="KAL2740979.1"/>
    <property type="molecule type" value="Genomic_DNA"/>
</dbReference>
<dbReference type="AlphaFoldDB" id="A0ABD2C7F1"/>
<protein>
    <submittedName>
        <fullName evidence="1">Uncharacterized protein</fullName>
    </submittedName>
</protein>